<protein>
    <recommendedName>
        <fullName evidence="8">Autophagy-related protein</fullName>
    </recommendedName>
</protein>
<evidence type="ECO:0000313" key="9">
    <source>
        <dbReference type="EMBL" id="CAD1831808.1"/>
    </source>
</evidence>
<evidence type="ECO:0000256" key="7">
    <source>
        <dbReference type="PIRSR" id="PIRSR604241-50"/>
    </source>
</evidence>
<dbReference type="InterPro" id="IPR029071">
    <property type="entry name" value="Ubiquitin-like_domsf"/>
</dbReference>
<dbReference type="Gene3D" id="3.10.20.90">
    <property type="entry name" value="Phosphatidylinositol 3-kinase Catalytic Subunit, Chain A, domain 1"/>
    <property type="match status" value="1"/>
</dbReference>
<comment type="similarity">
    <text evidence="2 8">Belongs to the ATG8 family.</text>
</comment>
<dbReference type="AlphaFoldDB" id="A0A6V7PMB4"/>
<dbReference type="CDD" id="cd16108">
    <property type="entry name" value="Ubl_ATG8_like"/>
    <property type="match status" value="1"/>
</dbReference>
<keyword evidence="5" id="KW-0472">Membrane</keyword>
<dbReference type="SUPFAM" id="SSF54236">
    <property type="entry name" value="Ubiquitin-like"/>
    <property type="match status" value="1"/>
</dbReference>
<dbReference type="EMBL" id="LR862149">
    <property type="protein sequence ID" value="CAD1831808.1"/>
    <property type="molecule type" value="Genomic_DNA"/>
</dbReference>
<evidence type="ECO:0000256" key="4">
    <source>
        <dbReference type="ARBA" id="ARBA00022786"/>
    </source>
</evidence>
<evidence type="ECO:0000256" key="8">
    <source>
        <dbReference type="RuleBase" id="RU004384"/>
    </source>
</evidence>
<dbReference type="PANTHER" id="PTHR10969">
    <property type="entry name" value="MICROTUBULE-ASSOCIATED PROTEINS 1A/1B LIGHT CHAIN 3-RELATED"/>
    <property type="match status" value="1"/>
</dbReference>
<dbReference type="GO" id="GO:0016020">
    <property type="term" value="C:membrane"/>
    <property type="evidence" value="ECO:0007669"/>
    <property type="project" value="UniProtKB-SubCell"/>
</dbReference>
<evidence type="ECO:0000256" key="3">
    <source>
        <dbReference type="ARBA" id="ARBA00011579"/>
    </source>
</evidence>
<comment type="subcellular location">
    <subcellularLocation>
        <location evidence="1">Membrane</location>
    </subcellularLocation>
</comment>
<sequence length="140" mass="16411">MERVDRTRSIVDQGIYFKKKKTGGISFNSTVALTHVDEKLCYQILHEYKIHNAEVVVEKFSRTDLPETEKRKFLVPRNMFVGQFIHILRSRLHLPSGKALFIFIQDTLPQTASIMDSMYQQYKDEDGFLYMCYSSEKTFG</sequence>
<feature type="lipid moiety-binding region" description="Phosphatidylserine amidated glycine; alternate" evidence="7">
    <location>
        <position position="140"/>
    </location>
</feature>
<comment type="subunit">
    <text evidence="3">Interacts with ATG4.</text>
</comment>
<proteinExistence type="inferred from homology"/>
<evidence type="ECO:0000256" key="5">
    <source>
        <dbReference type="ARBA" id="ARBA00023136"/>
    </source>
</evidence>
<organism evidence="9">
    <name type="scientific">Ananas comosus var. bracteatus</name>
    <name type="common">red pineapple</name>
    <dbReference type="NCBI Taxonomy" id="296719"/>
    <lineage>
        <taxon>Eukaryota</taxon>
        <taxon>Viridiplantae</taxon>
        <taxon>Streptophyta</taxon>
        <taxon>Embryophyta</taxon>
        <taxon>Tracheophyta</taxon>
        <taxon>Spermatophyta</taxon>
        <taxon>Magnoliopsida</taxon>
        <taxon>Liliopsida</taxon>
        <taxon>Poales</taxon>
        <taxon>Bromeliaceae</taxon>
        <taxon>Bromelioideae</taxon>
        <taxon>Ananas</taxon>
    </lineage>
</organism>
<dbReference type="GO" id="GO:0006914">
    <property type="term" value="P:autophagy"/>
    <property type="evidence" value="ECO:0007669"/>
    <property type="project" value="UniProtKB-KW"/>
</dbReference>
<dbReference type="GO" id="GO:0005776">
    <property type="term" value="C:autophagosome"/>
    <property type="evidence" value="ECO:0007669"/>
    <property type="project" value="UniProtKB-ARBA"/>
</dbReference>
<evidence type="ECO:0000256" key="2">
    <source>
        <dbReference type="ARBA" id="ARBA00007293"/>
    </source>
</evidence>
<evidence type="ECO:0000256" key="6">
    <source>
        <dbReference type="ARBA" id="ARBA00023288"/>
    </source>
</evidence>
<dbReference type="Pfam" id="PF02991">
    <property type="entry name" value="ATG8"/>
    <property type="match status" value="1"/>
</dbReference>
<keyword evidence="8" id="KW-0072">Autophagy</keyword>
<evidence type="ECO:0000256" key="1">
    <source>
        <dbReference type="ARBA" id="ARBA00004370"/>
    </source>
</evidence>
<dbReference type="InterPro" id="IPR004241">
    <property type="entry name" value="Atg8-like"/>
</dbReference>
<accession>A0A6V7PMB4</accession>
<name>A0A6V7PMB4_ANACO</name>
<keyword evidence="6 7" id="KW-0449">Lipoprotein</keyword>
<reference evidence="9" key="1">
    <citation type="submission" date="2020-07" db="EMBL/GenBank/DDBJ databases">
        <authorList>
            <person name="Lin J."/>
        </authorList>
    </citation>
    <scope>NUCLEOTIDE SEQUENCE</scope>
</reference>
<gene>
    <name evidence="9" type="ORF">CB5_LOCUS15019</name>
</gene>
<keyword evidence="4" id="KW-0833">Ubl conjugation pathway</keyword>